<feature type="compositionally biased region" description="Polar residues" evidence="11">
    <location>
        <begin position="264"/>
        <end position="273"/>
    </location>
</feature>
<dbReference type="GO" id="GO:0006310">
    <property type="term" value="P:DNA recombination"/>
    <property type="evidence" value="ECO:0007669"/>
    <property type="project" value="UniProtKB-KW"/>
</dbReference>
<keyword evidence="8" id="KW-0548">Nucleotidyltransferase</keyword>
<dbReference type="InterPro" id="IPR036397">
    <property type="entry name" value="RNaseH_sf"/>
</dbReference>
<protein>
    <submittedName>
        <fullName evidence="14">Uncharacterized protein</fullName>
    </submittedName>
</protein>
<feature type="region of interest" description="Disordered" evidence="11">
    <location>
        <begin position="254"/>
        <end position="326"/>
    </location>
</feature>
<dbReference type="GO" id="GO:0003964">
    <property type="term" value="F:RNA-directed DNA polymerase activity"/>
    <property type="evidence" value="ECO:0007669"/>
    <property type="project" value="UniProtKB-KW"/>
</dbReference>
<keyword evidence="5" id="KW-0460">Magnesium</keyword>
<keyword evidence="7" id="KW-0695">RNA-directed DNA polymerase</keyword>
<accession>A0A6A4Y597</accession>
<dbReference type="GO" id="GO:0046872">
    <property type="term" value="F:metal ion binding"/>
    <property type="evidence" value="ECO:0007669"/>
    <property type="project" value="UniProtKB-KW"/>
</dbReference>
<evidence type="ECO:0000259" key="12">
    <source>
        <dbReference type="Pfam" id="PF07727"/>
    </source>
</evidence>
<feature type="domain" description="Reverse transcriptase Ty1/copia-type" evidence="12">
    <location>
        <begin position="374"/>
        <end position="617"/>
    </location>
</feature>
<feature type="compositionally biased region" description="Basic and acidic residues" evidence="11">
    <location>
        <begin position="298"/>
        <end position="307"/>
    </location>
</feature>
<dbReference type="InterPro" id="IPR039537">
    <property type="entry name" value="Retrotran_Ty1/copia-like"/>
</dbReference>
<dbReference type="InterPro" id="IPR013103">
    <property type="entry name" value="RVT_2"/>
</dbReference>
<keyword evidence="9" id="KW-0233">DNA recombination</keyword>
<keyword evidence="8" id="KW-0808">Transferase</keyword>
<dbReference type="EMBL" id="VJMH01006360">
    <property type="protein sequence ID" value="KAF0690641.1"/>
    <property type="molecule type" value="Genomic_DNA"/>
</dbReference>
<keyword evidence="4" id="KW-0378">Hydrolase</keyword>
<feature type="domain" description="Retroviral polymerase SH3-like" evidence="13">
    <location>
        <begin position="169"/>
        <end position="230"/>
    </location>
</feature>
<evidence type="ECO:0000256" key="10">
    <source>
        <dbReference type="ARBA" id="ARBA00023268"/>
    </source>
</evidence>
<dbReference type="SUPFAM" id="SSF53098">
    <property type="entry name" value="Ribonuclease H-like"/>
    <property type="match status" value="1"/>
</dbReference>
<dbReference type="InterPro" id="IPR012337">
    <property type="entry name" value="RNaseH-like_sf"/>
</dbReference>
<dbReference type="GO" id="GO:0004519">
    <property type="term" value="F:endonuclease activity"/>
    <property type="evidence" value="ECO:0007669"/>
    <property type="project" value="UniProtKB-KW"/>
</dbReference>
<organism evidence="14">
    <name type="scientific">Aphanomyces stellatus</name>
    <dbReference type="NCBI Taxonomy" id="120398"/>
    <lineage>
        <taxon>Eukaryota</taxon>
        <taxon>Sar</taxon>
        <taxon>Stramenopiles</taxon>
        <taxon>Oomycota</taxon>
        <taxon>Saprolegniomycetes</taxon>
        <taxon>Saprolegniales</taxon>
        <taxon>Verrucalvaceae</taxon>
        <taxon>Aphanomyces</taxon>
    </lineage>
</organism>
<evidence type="ECO:0000256" key="9">
    <source>
        <dbReference type="ARBA" id="ARBA00023172"/>
    </source>
</evidence>
<dbReference type="Pfam" id="PF07727">
    <property type="entry name" value="RVT_2"/>
    <property type="match status" value="1"/>
</dbReference>
<keyword evidence="3" id="KW-0255">Endonuclease</keyword>
<dbReference type="GO" id="GO:0003676">
    <property type="term" value="F:nucleic acid binding"/>
    <property type="evidence" value="ECO:0007669"/>
    <property type="project" value="InterPro"/>
</dbReference>
<feature type="domain" description="Retroviral polymerase SH3-like" evidence="13">
    <location>
        <begin position="129"/>
        <end position="156"/>
    </location>
</feature>
<evidence type="ECO:0000256" key="2">
    <source>
        <dbReference type="ARBA" id="ARBA00022723"/>
    </source>
</evidence>
<proteinExistence type="predicted"/>
<keyword evidence="1" id="KW-0540">Nuclease</keyword>
<dbReference type="Pfam" id="PF25597">
    <property type="entry name" value="SH3_retrovirus"/>
    <property type="match status" value="2"/>
</dbReference>
<evidence type="ECO:0000256" key="6">
    <source>
        <dbReference type="ARBA" id="ARBA00022908"/>
    </source>
</evidence>
<dbReference type="OrthoDB" id="164869at2759"/>
<feature type="compositionally biased region" description="Polar residues" evidence="11">
    <location>
        <begin position="286"/>
        <end position="297"/>
    </location>
</feature>
<dbReference type="InterPro" id="IPR043502">
    <property type="entry name" value="DNA/RNA_pol_sf"/>
</dbReference>
<name>A0A6A4Y597_9STRA</name>
<evidence type="ECO:0000256" key="3">
    <source>
        <dbReference type="ARBA" id="ARBA00022759"/>
    </source>
</evidence>
<reference evidence="14" key="1">
    <citation type="submission" date="2019-06" db="EMBL/GenBank/DDBJ databases">
        <title>Genomics analysis of Aphanomyces spp. identifies a new class of oomycete effector associated with host adaptation.</title>
        <authorList>
            <person name="Gaulin E."/>
        </authorList>
    </citation>
    <scope>NUCLEOTIDE SEQUENCE</scope>
    <source>
        <strain evidence="14">CBS 578.67</strain>
    </source>
</reference>
<comment type="caution">
    <text evidence="14">The sequence shown here is derived from an EMBL/GenBank/DDBJ whole genome shotgun (WGS) entry which is preliminary data.</text>
</comment>
<dbReference type="Gene3D" id="3.30.420.10">
    <property type="entry name" value="Ribonuclease H-like superfamily/Ribonuclease H"/>
    <property type="match status" value="1"/>
</dbReference>
<evidence type="ECO:0000313" key="14">
    <source>
        <dbReference type="EMBL" id="KAF0690641.1"/>
    </source>
</evidence>
<evidence type="ECO:0000256" key="11">
    <source>
        <dbReference type="SAM" id="MobiDB-lite"/>
    </source>
</evidence>
<sequence length="652" mass="73496">MRLAHLNFGAIKQAARDGVMEGLHLTKSDLAQDYSCEVCEEAKARRMSYKNTKPYRAQVPLERSNYTVMNKVRCILQASGMEKVYWGEALNYVIYTENRSPTKALGGKTPFEALYGRKPNIDHLRPFGCTAFAFIDKAKRAKLDPRAIKCVFVGTTHSPNIDHLRPFGCTVFAFIDKAKRAKLDPRAIKCVFVGYASQHKSYRLIDCDSGQLIQCRSVTFTEDSVPANDKKVQFNDQITTVPLQDYPSEDVEVEDEEDVKAVSIHQQHSTQVSVGAPIVDIDRDPSASSQPSEGQVSDTDHEEHVSSDQESNDSDAEPENPTGLEAISGGRHQVLSVDTVNDAPQLFADIEASPNKQAWLDATHEEYDVLVNNGTWVQTELPAGRKALACKWLWRNKFDAVGHFSKYKARLVIKGFMQRYGLDYVEIFAPVLRYKTLRLVLFLVASNGWIIRQMDVKTAFLNGYLDEDTEIYMAQPPNFAVPGMEHLVCKLLKAIYGLKQAPSCWYLTLHEFLVSISFERCIKEVCLYIKRVGDSMVLLTVYVDDITIIGNDNQEIEKACDALKQRFEMTDLGTLKSILGIQVEIKDKVVTMSQQGYVEQLLEKFNMVDRYPVSTPEVVGQVLEPSKLNPSEMKTLSLTYREVVGSLQYLVT</sequence>
<evidence type="ECO:0000256" key="5">
    <source>
        <dbReference type="ARBA" id="ARBA00022842"/>
    </source>
</evidence>
<dbReference type="GO" id="GO:0015074">
    <property type="term" value="P:DNA integration"/>
    <property type="evidence" value="ECO:0007669"/>
    <property type="project" value="UniProtKB-KW"/>
</dbReference>
<keyword evidence="2" id="KW-0479">Metal-binding</keyword>
<dbReference type="PANTHER" id="PTHR42648">
    <property type="entry name" value="TRANSPOSASE, PUTATIVE-RELATED"/>
    <property type="match status" value="1"/>
</dbReference>
<keyword evidence="8" id="KW-0239">DNA-directed DNA polymerase</keyword>
<keyword evidence="6" id="KW-0229">DNA integration</keyword>
<evidence type="ECO:0000256" key="8">
    <source>
        <dbReference type="ARBA" id="ARBA00022932"/>
    </source>
</evidence>
<evidence type="ECO:0000256" key="7">
    <source>
        <dbReference type="ARBA" id="ARBA00022918"/>
    </source>
</evidence>
<dbReference type="GO" id="GO:0003887">
    <property type="term" value="F:DNA-directed DNA polymerase activity"/>
    <property type="evidence" value="ECO:0007669"/>
    <property type="project" value="UniProtKB-KW"/>
</dbReference>
<dbReference type="PANTHER" id="PTHR42648:SF11">
    <property type="entry name" value="TRANSPOSON TY4-P GAG-POL POLYPROTEIN"/>
    <property type="match status" value="1"/>
</dbReference>
<evidence type="ECO:0000259" key="13">
    <source>
        <dbReference type="Pfam" id="PF25597"/>
    </source>
</evidence>
<dbReference type="InterPro" id="IPR057670">
    <property type="entry name" value="SH3_retrovirus"/>
</dbReference>
<gene>
    <name evidence="14" type="ORF">As57867_017917</name>
</gene>
<feature type="non-terminal residue" evidence="14">
    <location>
        <position position="652"/>
    </location>
</feature>
<keyword evidence="10" id="KW-0511">Multifunctional enzyme</keyword>
<evidence type="ECO:0000256" key="4">
    <source>
        <dbReference type="ARBA" id="ARBA00022801"/>
    </source>
</evidence>
<dbReference type="AlphaFoldDB" id="A0A6A4Y597"/>
<dbReference type="GO" id="GO:0016787">
    <property type="term" value="F:hydrolase activity"/>
    <property type="evidence" value="ECO:0007669"/>
    <property type="project" value="UniProtKB-KW"/>
</dbReference>
<evidence type="ECO:0000256" key="1">
    <source>
        <dbReference type="ARBA" id="ARBA00022722"/>
    </source>
</evidence>
<dbReference type="SUPFAM" id="SSF56672">
    <property type="entry name" value="DNA/RNA polymerases"/>
    <property type="match status" value="1"/>
</dbReference>